<reference evidence="2 3" key="1">
    <citation type="journal article" date="2014" name="Int. J. Syst. Evol. Microbiol.">
        <title>Complete genome sequence of Corynebacterium casei LMG S-19264T (=DSM 44701T), isolated from a smear-ripened cheese.</title>
        <authorList>
            <consortium name="US DOE Joint Genome Institute (JGI-PGF)"/>
            <person name="Walter F."/>
            <person name="Albersmeier A."/>
            <person name="Kalinowski J."/>
            <person name="Ruckert C."/>
        </authorList>
    </citation>
    <scope>NUCLEOTIDE SEQUENCE [LARGE SCALE GENOMIC DNA]</scope>
    <source>
        <strain evidence="2 3">CGMCC 1.15286</strain>
    </source>
</reference>
<organism evidence="2 3">
    <name type="scientific">Paenibacillus radicis</name>
    <name type="common">ex Gao et al. 2016</name>
    <dbReference type="NCBI Taxonomy" id="1737354"/>
    <lineage>
        <taxon>Bacteria</taxon>
        <taxon>Bacillati</taxon>
        <taxon>Bacillota</taxon>
        <taxon>Bacilli</taxon>
        <taxon>Bacillales</taxon>
        <taxon>Paenibacillaceae</taxon>
        <taxon>Paenibacillus</taxon>
    </lineage>
</organism>
<evidence type="ECO:0000313" key="3">
    <source>
        <dbReference type="Proteomes" id="UP000600247"/>
    </source>
</evidence>
<evidence type="ECO:0000259" key="1">
    <source>
        <dbReference type="SMART" id="SM00871"/>
    </source>
</evidence>
<keyword evidence="3" id="KW-1185">Reference proteome</keyword>
<dbReference type="SMART" id="SM00871">
    <property type="entry name" value="AraC_E_bind"/>
    <property type="match status" value="1"/>
</dbReference>
<accession>A0A917M8W1</accession>
<name>A0A917M8W1_9BACL</name>
<sequence length="152" mass="17655">MDNCSIIVKPALHLTGISYSGPYSTLPDEAIRLQTEFLSRKHELSSVSRSPVLYSPYFGNEAFVTYWACHETHHMEELPAGMVQFTIPEHHYAMVASTSKRIGEAYEQVFLWMKERQLIKHESAVALEVFYSVERHLEEEVELLIPLQDRWK</sequence>
<protein>
    <recommendedName>
        <fullName evidence="1">AraC effector-binding domain-containing protein</fullName>
    </recommendedName>
</protein>
<dbReference type="Gene3D" id="3.20.80.10">
    <property type="entry name" value="Regulatory factor, effector binding domain"/>
    <property type="match status" value="1"/>
</dbReference>
<dbReference type="RefSeq" id="WP_188892516.1">
    <property type="nucleotide sequence ID" value="NZ_BMHY01000016.1"/>
</dbReference>
<dbReference type="InterPro" id="IPR010499">
    <property type="entry name" value="AraC_E-bd"/>
</dbReference>
<proteinExistence type="predicted"/>
<dbReference type="EMBL" id="BMHY01000016">
    <property type="protein sequence ID" value="GGG86655.1"/>
    <property type="molecule type" value="Genomic_DNA"/>
</dbReference>
<dbReference type="SUPFAM" id="SSF55136">
    <property type="entry name" value="Probable bacterial effector-binding domain"/>
    <property type="match status" value="1"/>
</dbReference>
<dbReference type="Proteomes" id="UP000600247">
    <property type="component" value="Unassembled WGS sequence"/>
</dbReference>
<gene>
    <name evidence="2" type="ORF">GCM10010918_51060</name>
</gene>
<feature type="domain" description="AraC effector-binding" evidence="1">
    <location>
        <begin position="2"/>
        <end position="148"/>
    </location>
</feature>
<dbReference type="AlphaFoldDB" id="A0A917M8W1"/>
<dbReference type="Pfam" id="PF14526">
    <property type="entry name" value="Cass2"/>
    <property type="match status" value="1"/>
</dbReference>
<dbReference type="InterPro" id="IPR029441">
    <property type="entry name" value="Cass2"/>
</dbReference>
<evidence type="ECO:0000313" key="2">
    <source>
        <dbReference type="EMBL" id="GGG86655.1"/>
    </source>
</evidence>
<dbReference type="InterPro" id="IPR011256">
    <property type="entry name" value="Reg_factor_effector_dom_sf"/>
</dbReference>
<comment type="caution">
    <text evidence="2">The sequence shown here is derived from an EMBL/GenBank/DDBJ whole genome shotgun (WGS) entry which is preliminary data.</text>
</comment>